<proteinExistence type="predicted"/>
<evidence type="ECO:0008006" key="3">
    <source>
        <dbReference type="Google" id="ProtNLM"/>
    </source>
</evidence>
<accession>A0AAD3B012</accession>
<dbReference type="EMBL" id="BJCK01000032">
    <property type="protein sequence ID" value="GCL59043.1"/>
    <property type="molecule type" value="Genomic_DNA"/>
</dbReference>
<protein>
    <recommendedName>
        <fullName evidence="3">DUF5615 domain-containing protein</fullName>
    </recommendedName>
</protein>
<dbReference type="AlphaFoldDB" id="A0AAD3B012"/>
<gene>
    <name evidence="1" type="ORF">NIES3807_22130</name>
</gene>
<evidence type="ECO:0000313" key="1">
    <source>
        <dbReference type="EMBL" id="GCL59043.1"/>
    </source>
</evidence>
<organism evidence="1 2">
    <name type="scientific">Microcystis aeruginosa NIES-3807</name>
    <dbReference type="NCBI Taxonomy" id="2517785"/>
    <lineage>
        <taxon>Bacteria</taxon>
        <taxon>Bacillati</taxon>
        <taxon>Cyanobacteriota</taxon>
        <taxon>Cyanophyceae</taxon>
        <taxon>Oscillatoriophycideae</taxon>
        <taxon>Chroococcales</taxon>
        <taxon>Microcystaceae</taxon>
        <taxon>Microcystis</taxon>
    </lineage>
</organism>
<evidence type="ECO:0000313" key="2">
    <source>
        <dbReference type="Proteomes" id="UP000441080"/>
    </source>
</evidence>
<sequence>MLALYLDEDSMDQSLVAALRAGGVDVITATEAGMLGAPIQNN</sequence>
<comment type="caution">
    <text evidence="1">The sequence shown here is derived from an EMBL/GenBank/DDBJ whole genome shotgun (WGS) entry which is preliminary data.</text>
</comment>
<dbReference type="Proteomes" id="UP000441080">
    <property type="component" value="Unassembled WGS sequence"/>
</dbReference>
<reference evidence="1 2" key="1">
    <citation type="submission" date="2019-02" db="EMBL/GenBank/DDBJ databases">
        <title>Draft genome sequence of Arthrospira platensis NIES-3807.</title>
        <authorList>
            <person name="Yamaguchi H."/>
            <person name="Suzuki S."/>
            <person name="Kawachi M."/>
        </authorList>
    </citation>
    <scope>NUCLEOTIDE SEQUENCE [LARGE SCALE GENOMIC DNA]</scope>
    <source>
        <strain evidence="1 2">NIES-3807</strain>
    </source>
</reference>
<name>A0AAD3B012_MICAE</name>